<protein>
    <recommendedName>
        <fullName evidence="11">Arginine--tRNA ligase</fullName>
        <ecNumber evidence="11">6.1.1.19</ecNumber>
    </recommendedName>
    <alternativeName>
        <fullName evidence="11">Arginyl-tRNA synthetase</fullName>
        <shortName evidence="11">ArgRS</shortName>
    </alternativeName>
</protein>
<dbReference type="GO" id="GO:0005524">
    <property type="term" value="F:ATP binding"/>
    <property type="evidence" value="ECO:0007669"/>
    <property type="project" value="UniProtKB-UniRule"/>
</dbReference>
<dbReference type="Gene3D" id="3.30.1360.70">
    <property type="entry name" value="Arginyl tRNA synthetase N-terminal domain"/>
    <property type="match status" value="1"/>
</dbReference>
<accession>A0A3E1J0A5</accession>
<dbReference type="PANTHER" id="PTHR11956">
    <property type="entry name" value="ARGINYL-TRNA SYNTHETASE"/>
    <property type="match status" value="1"/>
</dbReference>
<dbReference type="AlphaFoldDB" id="A0A3E1J0A5"/>
<evidence type="ECO:0000256" key="3">
    <source>
        <dbReference type="ARBA" id="ARBA00011245"/>
    </source>
</evidence>
<comment type="subunit">
    <text evidence="3 11">Monomer.</text>
</comment>
<feature type="domain" description="DALR anticodon binding" evidence="13">
    <location>
        <begin position="458"/>
        <end position="598"/>
    </location>
</feature>
<dbReference type="InterPro" id="IPR005148">
    <property type="entry name" value="Arg-tRNA-synth_N"/>
</dbReference>
<dbReference type="Pfam" id="PF03485">
    <property type="entry name" value="Arg_tRNA_synt_N"/>
    <property type="match status" value="1"/>
</dbReference>
<comment type="catalytic activity">
    <reaction evidence="10 11">
        <text>tRNA(Arg) + L-arginine + ATP = L-arginyl-tRNA(Arg) + AMP + diphosphate</text>
        <dbReference type="Rhea" id="RHEA:20301"/>
        <dbReference type="Rhea" id="RHEA-COMP:9658"/>
        <dbReference type="Rhea" id="RHEA-COMP:9673"/>
        <dbReference type="ChEBI" id="CHEBI:30616"/>
        <dbReference type="ChEBI" id="CHEBI:32682"/>
        <dbReference type="ChEBI" id="CHEBI:33019"/>
        <dbReference type="ChEBI" id="CHEBI:78442"/>
        <dbReference type="ChEBI" id="CHEBI:78513"/>
        <dbReference type="ChEBI" id="CHEBI:456215"/>
        <dbReference type="EC" id="6.1.1.19"/>
    </reaction>
</comment>
<dbReference type="EMBL" id="LRTV01000006">
    <property type="protein sequence ID" value="RFD79793.1"/>
    <property type="molecule type" value="Genomic_DNA"/>
</dbReference>
<dbReference type="InterPro" id="IPR035684">
    <property type="entry name" value="ArgRS_core"/>
</dbReference>
<dbReference type="HAMAP" id="MF_00123">
    <property type="entry name" value="Arg_tRNA_synth"/>
    <property type="match status" value="1"/>
</dbReference>
<dbReference type="Pfam" id="PF05746">
    <property type="entry name" value="DALR_1"/>
    <property type="match status" value="1"/>
</dbReference>
<dbReference type="Proteomes" id="UP000259221">
    <property type="component" value="Unassembled WGS sequence"/>
</dbReference>
<dbReference type="SUPFAM" id="SSF55190">
    <property type="entry name" value="Arginyl-tRNA synthetase (ArgRS), N-terminal 'additional' domain"/>
    <property type="match status" value="1"/>
</dbReference>
<dbReference type="InterPro" id="IPR009080">
    <property type="entry name" value="tRNAsynth_Ia_anticodon-bd"/>
</dbReference>
<dbReference type="InterPro" id="IPR001412">
    <property type="entry name" value="aa-tRNA-synth_I_CS"/>
</dbReference>
<evidence type="ECO:0000256" key="2">
    <source>
        <dbReference type="ARBA" id="ARBA00005594"/>
    </source>
</evidence>
<dbReference type="PANTHER" id="PTHR11956:SF5">
    <property type="entry name" value="ARGININE--TRNA LIGASE, CYTOPLASMIC"/>
    <property type="match status" value="1"/>
</dbReference>
<dbReference type="SUPFAM" id="SSF52374">
    <property type="entry name" value="Nucleotidylyl transferase"/>
    <property type="match status" value="1"/>
</dbReference>
<evidence type="ECO:0000256" key="11">
    <source>
        <dbReference type="HAMAP-Rule" id="MF_00123"/>
    </source>
</evidence>
<dbReference type="Gene3D" id="1.10.730.10">
    <property type="entry name" value="Isoleucyl-tRNA Synthetase, Domain 1"/>
    <property type="match status" value="1"/>
</dbReference>
<evidence type="ECO:0000256" key="5">
    <source>
        <dbReference type="ARBA" id="ARBA00022598"/>
    </source>
</evidence>
<evidence type="ECO:0000259" key="14">
    <source>
        <dbReference type="SMART" id="SM01016"/>
    </source>
</evidence>
<comment type="subcellular location">
    <subcellularLocation>
        <location evidence="1 11">Cytoplasm</location>
    </subcellularLocation>
</comment>
<dbReference type="SMART" id="SM00836">
    <property type="entry name" value="DALR_1"/>
    <property type="match status" value="1"/>
</dbReference>
<dbReference type="InterPro" id="IPR014729">
    <property type="entry name" value="Rossmann-like_a/b/a_fold"/>
</dbReference>
<gene>
    <name evidence="11" type="primary">argS</name>
    <name evidence="15" type="ORF">AXE77_03345</name>
</gene>
<evidence type="ECO:0000256" key="7">
    <source>
        <dbReference type="ARBA" id="ARBA00022840"/>
    </source>
</evidence>
<feature type="domain" description="Arginyl tRNA synthetase N-terminal" evidence="14">
    <location>
        <begin position="7"/>
        <end position="98"/>
    </location>
</feature>
<dbReference type="SMART" id="SM01016">
    <property type="entry name" value="Arg_tRNA_synt_N"/>
    <property type="match status" value="1"/>
</dbReference>
<dbReference type="GO" id="GO:0006420">
    <property type="term" value="P:arginyl-tRNA aminoacylation"/>
    <property type="evidence" value="ECO:0007669"/>
    <property type="project" value="UniProtKB-UniRule"/>
</dbReference>
<name>A0A3E1J0A5_GARVA</name>
<keyword evidence="4 11" id="KW-0963">Cytoplasm</keyword>
<dbReference type="SUPFAM" id="SSF47323">
    <property type="entry name" value="Anticodon-binding domain of a subclass of class I aminoacyl-tRNA synthetases"/>
    <property type="match status" value="1"/>
</dbReference>
<keyword evidence="5 11" id="KW-0436">Ligase</keyword>
<reference evidence="15 16" key="1">
    <citation type="submission" date="2016-02" db="EMBL/GenBank/DDBJ databases">
        <authorList>
            <person name="Alioto T."/>
            <person name="Alioto T."/>
        </authorList>
    </citation>
    <scope>NUCLEOTIDE SEQUENCE [LARGE SCALE GENOMIC DNA]</scope>
    <source>
        <strain evidence="15 16">NR010</strain>
    </source>
</reference>
<dbReference type="GO" id="GO:0005737">
    <property type="term" value="C:cytoplasm"/>
    <property type="evidence" value="ECO:0007669"/>
    <property type="project" value="UniProtKB-SubCell"/>
</dbReference>
<evidence type="ECO:0000313" key="15">
    <source>
        <dbReference type="EMBL" id="RFD79793.1"/>
    </source>
</evidence>
<feature type="short sequence motif" description="'HIGH' region" evidence="11">
    <location>
        <begin position="135"/>
        <end position="145"/>
    </location>
</feature>
<evidence type="ECO:0000256" key="9">
    <source>
        <dbReference type="ARBA" id="ARBA00023146"/>
    </source>
</evidence>
<evidence type="ECO:0000256" key="1">
    <source>
        <dbReference type="ARBA" id="ARBA00004496"/>
    </source>
</evidence>
<proteinExistence type="inferred from homology"/>
<dbReference type="InterPro" id="IPR036695">
    <property type="entry name" value="Arg-tRNA-synth_N_sf"/>
</dbReference>
<dbReference type="CDD" id="cd00671">
    <property type="entry name" value="ArgRS_core"/>
    <property type="match status" value="1"/>
</dbReference>
<dbReference type="NCBIfam" id="TIGR00456">
    <property type="entry name" value="argS"/>
    <property type="match status" value="1"/>
</dbReference>
<dbReference type="PRINTS" id="PR01038">
    <property type="entry name" value="TRNASYNTHARG"/>
</dbReference>
<evidence type="ECO:0000256" key="12">
    <source>
        <dbReference type="RuleBase" id="RU363038"/>
    </source>
</evidence>
<organism evidence="15 16">
    <name type="scientific">Gardnerella vaginalis</name>
    <dbReference type="NCBI Taxonomy" id="2702"/>
    <lineage>
        <taxon>Bacteria</taxon>
        <taxon>Bacillati</taxon>
        <taxon>Actinomycetota</taxon>
        <taxon>Actinomycetes</taxon>
        <taxon>Bifidobacteriales</taxon>
        <taxon>Bifidobacteriaceae</taxon>
        <taxon>Gardnerella</taxon>
    </lineage>
</organism>
<dbReference type="InterPro" id="IPR001278">
    <property type="entry name" value="Arg-tRNA-ligase"/>
</dbReference>
<sequence>MNPESLSELIEKIAKDLVANGKAGSLTEDLIPAAEKLAVMRPKDRAHGDWATNVAMQLAKKAGMKPHDLAELFAERLQEAEGIASVEVAGPGFINITLDSASAAAVVDEVLKQGANFGKNAHLSGKTLNLEFVSANPTGPIHIGGTRWAAVGDSMARVLEANGAKVVREYYFNDHGEQINRFAKSLVAAAHGEETPADGYKGAYINEIADAVIKEAQADGIDILSLPRIDLGKDEEGLSLGEGDSEQREEFRKRAVPMMFAEIRKSMRDFRVGFDVWFHENSLYEDGEVERAIADLRERGDIFEKDGATWFESTKHGDDKDRVIIKSDGNYAYFAADIAYYRNKRHREQNPADVAIYMLGADHHGYIGRMMAMCAAFGDNPGENMQILIGQLVNVMKDGKPVRMSKRAGNVITIDDLVDAIGVDASRYSLARTDYNTSVDIDLDLLASHSNDNPVYYVQYAHARSCNVARNAADAGITQDGADLSLLNTEADGEVLAALAQWPAALAQAGDLRAPHRVAHYLEDLAASYHKWYNLERVVPMELSDPENRLPEAEREATRIAKCPEPARAAARLKLNSAVRTVIAEGLDLLGVSAPEKM</sequence>
<evidence type="ECO:0000259" key="13">
    <source>
        <dbReference type="SMART" id="SM00836"/>
    </source>
</evidence>
<keyword evidence="9 11" id="KW-0030">Aminoacyl-tRNA synthetase</keyword>
<keyword evidence="6 11" id="KW-0547">Nucleotide-binding</keyword>
<comment type="caution">
    <text evidence="15">The sequence shown here is derived from an EMBL/GenBank/DDBJ whole genome shotgun (WGS) entry which is preliminary data.</text>
</comment>
<dbReference type="Pfam" id="PF00750">
    <property type="entry name" value="tRNA-synt_1d"/>
    <property type="match status" value="1"/>
</dbReference>
<evidence type="ECO:0000256" key="8">
    <source>
        <dbReference type="ARBA" id="ARBA00022917"/>
    </source>
</evidence>
<dbReference type="OrthoDB" id="9803211at2"/>
<comment type="similarity">
    <text evidence="2 11 12">Belongs to the class-I aminoacyl-tRNA synthetase family.</text>
</comment>
<evidence type="ECO:0000256" key="4">
    <source>
        <dbReference type="ARBA" id="ARBA00022490"/>
    </source>
</evidence>
<dbReference type="Gene3D" id="3.40.50.620">
    <property type="entry name" value="HUPs"/>
    <property type="match status" value="1"/>
</dbReference>
<keyword evidence="8 11" id="KW-0648">Protein biosynthesis</keyword>
<dbReference type="RefSeq" id="WP_116712203.1">
    <property type="nucleotide sequence ID" value="NZ_LRTV01000006.1"/>
</dbReference>
<dbReference type="EC" id="6.1.1.19" evidence="11"/>
<dbReference type="InterPro" id="IPR008909">
    <property type="entry name" value="DALR_anticod-bd"/>
</dbReference>
<dbReference type="GO" id="GO:0004814">
    <property type="term" value="F:arginine-tRNA ligase activity"/>
    <property type="evidence" value="ECO:0007669"/>
    <property type="project" value="UniProtKB-UniRule"/>
</dbReference>
<evidence type="ECO:0000313" key="16">
    <source>
        <dbReference type="Proteomes" id="UP000259221"/>
    </source>
</evidence>
<evidence type="ECO:0000256" key="6">
    <source>
        <dbReference type="ARBA" id="ARBA00022741"/>
    </source>
</evidence>
<evidence type="ECO:0000256" key="10">
    <source>
        <dbReference type="ARBA" id="ARBA00049339"/>
    </source>
</evidence>
<keyword evidence="7 11" id="KW-0067">ATP-binding</keyword>
<dbReference type="FunFam" id="3.40.50.620:FF:000062">
    <property type="entry name" value="Arginine--tRNA ligase"/>
    <property type="match status" value="1"/>
</dbReference>
<dbReference type="PROSITE" id="PS00178">
    <property type="entry name" value="AA_TRNA_LIGASE_I"/>
    <property type="match status" value="1"/>
</dbReference>